<dbReference type="InterPro" id="IPR027417">
    <property type="entry name" value="P-loop_NTPase"/>
</dbReference>
<dbReference type="InterPro" id="IPR006935">
    <property type="entry name" value="Helicase/UvrB_N"/>
</dbReference>
<dbReference type="Pfam" id="PF04851">
    <property type="entry name" value="ResIII"/>
    <property type="match status" value="1"/>
</dbReference>
<feature type="domain" description="Helicase ATP-binding" evidence="1">
    <location>
        <begin position="1"/>
        <end position="164"/>
    </location>
</feature>
<accession>A0A9W7BWX3</accession>
<gene>
    <name evidence="3" type="ORF">TrVE_jg3190</name>
</gene>
<name>A0A9W7BWX3_9STRA</name>
<keyword evidence="4" id="KW-1185">Reference proteome</keyword>
<dbReference type="InterPro" id="IPR001650">
    <property type="entry name" value="Helicase_C-like"/>
</dbReference>
<dbReference type="GO" id="GO:0016787">
    <property type="term" value="F:hydrolase activity"/>
    <property type="evidence" value="ECO:0007669"/>
    <property type="project" value="InterPro"/>
</dbReference>
<dbReference type="SMART" id="SM00490">
    <property type="entry name" value="HELICc"/>
    <property type="match status" value="1"/>
</dbReference>
<dbReference type="SUPFAM" id="SSF52540">
    <property type="entry name" value="P-loop containing nucleoside triphosphate hydrolases"/>
    <property type="match status" value="1"/>
</dbReference>
<dbReference type="InterPro" id="IPR014001">
    <property type="entry name" value="Helicase_ATP-bd"/>
</dbReference>
<dbReference type="GO" id="GO:0003677">
    <property type="term" value="F:DNA binding"/>
    <property type="evidence" value="ECO:0007669"/>
    <property type="project" value="InterPro"/>
</dbReference>
<dbReference type="Pfam" id="PF03457">
    <property type="entry name" value="HA"/>
    <property type="match status" value="4"/>
</dbReference>
<protein>
    <recommendedName>
        <fullName evidence="5">Helicase</fullName>
    </recommendedName>
</protein>
<dbReference type="Proteomes" id="UP001165160">
    <property type="component" value="Unassembled WGS sequence"/>
</dbReference>
<evidence type="ECO:0000259" key="1">
    <source>
        <dbReference type="PROSITE" id="PS51192"/>
    </source>
</evidence>
<dbReference type="PANTHER" id="PTHR33418">
    <property type="entry name" value="HELICASE-ASSOCIATED"/>
    <property type="match status" value="1"/>
</dbReference>
<evidence type="ECO:0000313" key="3">
    <source>
        <dbReference type="EMBL" id="GMH97866.1"/>
    </source>
</evidence>
<sequence>MNTTADRMQIILPGGSGKTLVGYHLVRQALLASSSATAIIFLPTLSLIEQTLKSYYVQDSSLLDWNKDCLCVCSKLSFNDVRKTTSAGDIKKFVEGEDREEGPRIIFSTYQSSRNISNAELGRAFDVSILDEAHETAGAGKQMSLPLHDEHVPTRRRVFMTGTPRLFTAGSTARIKSVKGDGKDEAVAIRSMDDEGIFGKVVHELSYREAIERNITAPIKVIAHRLPPEQAGCKIKNEAGYKARLLVDAAEKFGMRKVIAFSRTNERAQALQAELTEQEYFSDVFRVNGRMTAERREAIYSELLRPLKEGENIAVCNAKVMVTGFDLPDCDGVFISDRMESHVTILQAVARAARKFAGKKEGFVVVPVQVTNSDLVEQFRSVLEVVRAMVEQDKDLMKELRSWVIEQGKRIGVEGDDEELPLSFLERFELGEGISVKDLELESIVLELFGSWDLKYGMLKRYYEVNGDCLVPCKFETVEGVKLGSWVGTQRTRYNKGKLSADRVEMLEKVGFVWDQLGVEWEENFQALVNYKKGEGDCLVVNRFETIEGVKLGLWVGNQRKAYKKGKLSGDRVAMLEEVGFVWDVEEARWEENFQSLVNYKKVKGDRLVPFDFETVEGLTLRTWVTTQRGEKKQDKLSADRVKMLEEVGFVWDQLEFKWERNFQALVNYKKEEGDCLVVNRFETIEGVKLGLWVGRQRKAYKNGQLSEDRVKLLEEVGFVWKVLKL</sequence>
<dbReference type="PANTHER" id="PTHR33418:SF1">
    <property type="entry name" value="HELICASE-ASSOCIATED DOMAIN-CONTAINING PROTEIN"/>
    <property type="match status" value="1"/>
</dbReference>
<dbReference type="EMBL" id="BRXX01000207">
    <property type="protein sequence ID" value="GMH97866.1"/>
    <property type="molecule type" value="Genomic_DNA"/>
</dbReference>
<comment type="caution">
    <text evidence="3">The sequence shown here is derived from an EMBL/GenBank/DDBJ whole genome shotgun (WGS) entry which is preliminary data.</text>
</comment>
<feature type="domain" description="Helicase C-terminal" evidence="2">
    <location>
        <begin position="245"/>
        <end position="401"/>
    </location>
</feature>
<organism evidence="3 4">
    <name type="scientific">Triparma verrucosa</name>
    <dbReference type="NCBI Taxonomy" id="1606542"/>
    <lineage>
        <taxon>Eukaryota</taxon>
        <taxon>Sar</taxon>
        <taxon>Stramenopiles</taxon>
        <taxon>Ochrophyta</taxon>
        <taxon>Bolidophyceae</taxon>
        <taxon>Parmales</taxon>
        <taxon>Triparmaceae</taxon>
        <taxon>Triparma</taxon>
    </lineage>
</organism>
<reference evidence="4" key="1">
    <citation type="journal article" date="2023" name="Commun. Biol.">
        <title>Genome analysis of Parmales, the sister group of diatoms, reveals the evolutionary specialization of diatoms from phago-mixotrophs to photoautotrophs.</title>
        <authorList>
            <person name="Ban H."/>
            <person name="Sato S."/>
            <person name="Yoshikawa S."/>
            <person name="Yamada K."/>
            <person name="Nakamura Y."/>
            <person name="Ichinomiya M."/>
            <person name="Sato N."/>
            <person name="Blanc-Mathieu R."/>
            <person name="Endo H."/>
            <person name="Kuwata A."/>
            <person name="Ogata H."/>
        </authorList>
    </citation>
    <scope>NUCLEOTIDE SEQUENCE [LARGE SCALE GENOMIC DNA]</scope>
    <source>
        <strain evidence="4">NIES 3699</strain>
    </source>
</reference>
<dbReference type="PROSITE" id="PS51194">
    <property type="entry name" value="HELICASE_CTER"/>
    <property type="match status" value="1"/>
</dbReference>
<dbReference type="InterPro" id="IPR005114">
    <property type="entry name" value="Helicase_assoc"/>
</dbReference>
<proteinExistence type="predicted"/>
<evidence type="ECO:0000259" key="2">
    <source>
        <dbReference type="PROSITE" id="PS51194"/>
    </source>
</evidence>
<dbReference type="GO" id="GO:0005524">
    <property type="term" value="F:ATP binding"/>
    <property type="evidence" value="ECO:0007669"/>
    <property type="project" value="InterPro"/>
</dbReference>
<dbReference type="Gene3D" id="6.10.140.530">
    <property type="match status" value="4"/>
</dbReference>
<evidence type="ECO:0008006" key="5">
    <source>
        <dbReference type="Google" id="ProtNLM"/>
    </source>
</evidence>
<dbReference type="PROSITE" id="PS51192">
    <property type="entry name" value="HELICASE_ATP_BIND_1"/>
    <property type="match status" value="1"/>
</dbReference>
<evidence type="ECO:0000313" key="4">
    <source>
        <dbReference type="Proteomes" id="UP001165160"/>
    </source>
</evidence>
<dbReference type="Gene3D" id="3.40.50.300">
    <property type="entry name" value="P-loop containing nucleotide triphosphate hydrolases"/>
    <property type="match status" value="2"/>
</dbReference>
<dbReference type="Pfam" id="PF00271">
    <property type="entry name" value="Helicase_C"/>
    <property type="match status" value="1"/>
</dbReference>
<dbReference type="AlphaFoldDB" id="A0A9W7BWX3"/>